<dbReference type="EMBL" id="CCKQ01015427">
    <property type="protein sequence ID" value="CDW87239.1"/>
    <property type="molecule type" value="Genomic_DNA"/>
</dbReference>
<protein>
    <submittedName>
        <fullName evidence="2">Uncharacterized protein</fullName>
    </submittedName>
</protein>
<reference evidence="2 3" key="1">
    <citation type="submission" date="2014-06" db="EMBL/GenBank/DDBJ databases">
        <authorList>
            <person name="Swart Estienne"/>
        </authorList>
    </citation>
    <scope>NUCLEOTIDE SEQUENCE [LARGE SCALE GENOMIC DNA]</scope>
    <source>
        <strain evidence="2 3">130c</strain>
    </source>
</reference>
<evidence type="ECO:0000313" key="2">
    <source>
        <dbReference type="EMBL" id="CDW87239.1"/>
    </source>
</evidence>
<dbReference type="AlphaFoldDB" id="A0A078AYJ7"/>
<sequence length="387" mass="45196">MTKLRRSTQAFILPQILQQSRKRFAWQHDRTNLNRQRFEDSFVQALVKDSCTSPDQELRIPEQNFFFLECSDHQLASREASNSLFDIRYPKFTPSIHHYQMSMELEYQLLAVTTQNFSKVDYQLSPGKLAELEALIKTMEEIKNMMEQSHDEVVVDGVLYTATQTAAKYAFEAFDNGILSIGNIITETRYLIESIELVVDKTGDKYFQKSLITDLKEPLINLGHWIATMRSYTENIQQNYFRQSILVLLKVEKNYNKNKDLYTQVYQEWSKSELARTDDFQSNWVDIEKTINKIAEQYLSAFSSRKIMDMMAKVARMFNFQCEQVNKDLLNKKEELIKAEQRLAEKENTRNQLNFLWFAFWIAAAISQAVMASEVAAAQAASKHQPK</sequence>
<evidence type="ECO:0000313" key="3">
    <source>
        <dbReference type="Proteomes" id="UP000039865"/>
    </source>
</evidence>
<dbReference type="Proteomes" id="UP000039865">
    <property type="component" value="Unassembled WGS sequence"/>
</dbReference>
<proteinExistence type="predicted"/>
<name>A0A078AYJ7_STYLE</name>
<keyword evidence="3" id="KW-1185">Reference proteome</keyword>
<evidence type="ECO:0000256" key="1">
    <source>
        <dbReference type="SAM" id="Coils"/>
    </source>
</evidence>
<organism evidence="2 3">
    <name type="scientific">Stylonychia lemnae</name>
    <name type="common">Ciliate</name>
    <dbReference type="NCBI Taxonomy" id="5949"/>
    <lineage>
        <taxon>Eukaryota</taxon>
        <taxon>Sar</taxon>
        <taxon>Alveolata</taxon>
        <taxon>Ciliophora</taxon>
        <taxon>Intramacronucleata</taxon>
        <taxon>Spirotrichea</taxon>
        <taxon>Stichotrichia</taxon>
        <taxon>Sporadotrichida</taxon>
        <taxon>Oxytrichidae</taxon>
        <taxon>Stylonychinae</taxon>
        <taxon>Stylonychia</taxon>
    </lineage>
</organism>
<gene>
    <name evidence="2" type="primary">Contig2660.g2851</name>
    <name evidence="2" type="ORF">STYLEM_16342</name>
</gene>
<feature type="coiled-coil region" evidence="1">
    <location>
        <begin position="322"/>
        <end position="356"/>
    </location>
</feature>
<keyword evidence="1" id="KW-0175">Coiled coil</keyword>
<accession>A0A078AYJ7</accession>
<dbReference type="InParanoid" id="A0A078AYJ7"/>